<name>A0A446ZIS8_ACICA</name>
<dbReference type="Proteomes" id="UP000294355">
    <property type="component" value="Chromosome"/>
</dbReference>
<proteinExistence type="predicted"/>
<protein>
    <submittedName>
        <fullName evidence="1">Uncharacterized protein</fullName>
    </submittedName>
</protein>
<sequence length="204" mass="23565">MDPINFTRPIDEHYVNTGLETALSKAFKKVFAQNFEQSLQDLLDYGCPHIGSKTVIERFSKQNGLVVLRRNNTSDTLMRIIYSNWSSMGNKRGIAFLEFILRMLWGKDHFQIIRLWHSLEKLKEYPIYLSDVEKPNYFLTSRIRIVLDKTVDANEVVELSPILRRLVPANIVVKVHSMAFDRDLGASSFAAAIVVKPFEIYNLI</sequence>
<dbReference type="RefSeq" id="WP_133973141.1">
    <property type="nucleotide sequence ID" value="NZ_LS999521.1"/>
</dbReference>
<dbReference type="OrthoDB" id="6683333at2"/>
<gene>
    <name evidence="1" type="ORF">AC2117_01548</name>
</gene>
<organism evidence="1 2">
    <name type="scientific">Acinetobacter calcoaceticus</name>
    <dbReference type="NCBI Taxonomy" id="471"/>
    <lineage>
        <taxon>Bacteria</taxon>
        <taxon>Pseudomonadati</taxon>
        <taxon>Pseudomonadota</taxon>
        <taxon>Gammaproteobacteria</taxon>
        <taxon>Moraxellales</taxon>
        <taxon>Moraxellaceae</taxon>
        <taxon>Acinetobacter</taxon>
        <taxon>Acinetobacter calcoaceticus/baumannii complex</taxon>
    </lineage>
</organism>
<dbReference type="AlphaFoldDB" id="A0A446ZIS8"/>
<accession>A0A446ZIS8</accession>
<evidence type="ECO:0000313" key="1">
    <source>
        <dbReference type="EMBL" id="VAX44366.1"/>
    </source>
</evidence>
<evidence type="ECO:0000313" key="2">
    <source>
        <dbReference type="Proteomes" id="UP000294355"/>
    </source>
</evidence>
<reference evidence="1 2" key="1">
    <citation type="submission" date="2018-08" db="EMBL/GenBank/DDBJ databases">
        <authorList>
            <person name="Gonzaga-Molto A."/>
        </authorList>
    </citation>
    <scope>NUCLEOTIDE SEQUENCE [LARGE SCALE GENOMIC DNA]</scope>
    <source>
        <strain evidence="1">Acinetobacter calcoaceticus str. 2117</strain>
    </source>
</reference>
<dbReference type="EMBL" id="LS999521">
    <property type="protein sequence ID" value="VAX44366.1"/>
    <property type="molecule type" value="Genomic_DNA"/>
</dbReference>